<proteinExistence type="predicted"/>
<feature type="non-terminal residue" evidence="1">
    <location>
        <position position="1"/>
    </location>
</feature>
<evidence type="ECO:0000313" key="2">
    <source>
        <dbReference type="Proteomes" id="UP000499080"/>
    </source>
</evidence>
<reference evidence="1 2" key="1">
    <citation type="journal article" date="2019" name="Sci. Rep.">
        <title>Orb-weaving spider Araneus ventricosus genome elucidates the spidroin gene catalogue.</title>
        <authorList>
            <person name="Kono N."/>
            <person name="Nakamura H."/>
            <person name="Ohtoshi R."/>
            <person name="Moran D.A.P."/>
            <person name="Shinohara A."/>
            <person name="Yoshida Y."/>
            <person name="Fujiwara M."/>
            <person name="Mori M."/>
            <person name="Tomita M."/>
            <person name="Arakawa K."/>
        </authorList>
    </citation>
    <scope>NUCLEOTIDE SEQUENCE [LARGE SCALE GENOMIC DNA]</scope>
</reference>
<name>A0A4Y2S2E7_ARAVE</name>
<dbReference type="Proteomes" id="UP000499080">
    <property type="component" value="Unassembled WGS sequence"/>
</dbReference>
<comment type="caution">
    <text evidence="1">The sequence shown here is derived from an EMBL/GenBank/DDBJ whole genome shotgun (WGS) entry which is preliminary data.</text>
</comment>
<sequence>QNFPAKYLLTNKKQNKCQNKLVFT</sequence>
<dbReference type="AlphaFoldDB" id="A0A4Y2S2E7"/>
<organism evidence="1 2">
    <name type="scientific">Araneus ventricosus</name>
    <name type="common">Orbweaver spider</name>
    <name type="synonym">Epeira ventricosa</name>
    <dbReference type="NCBI Taxonomy" id="182803"/>
    <lineage>
        <taxon>Eukaryota</taxon>
        <taxon>Metazoa</taxon>
        <taxon>Ecdysozoa</taxon>
        <taxon>Arthropoda</taxon>
        <taxon>Chelicerata</taxon>
        <taxon>Arachnida</taxon>
        <taxon>Araneae</taxon>
        <taxon>Araneomorphae</taxon>
        <taxon>Entelegynae</taxon>
        <taxon>Araneoidea</taxon>
        <taxon>Araneidae</taxon>
        <taxon>Araneus</taxon>
    </lineage>
</organism>
<accession>A0A4Y2S2E7</accession>
<keyword evidence="2" id="KW-1185">Reference proteome</keyword>
<evidence type="ECO:0000313" key="1">
    <source>
        <dbReference type="EMBL" id="GBN81425.1"/>
    </source>
</evidence>
<protein>
    <submittedName>
        <fullName evidence="1">Uncharacterized protein</fullName>
    </submittedName>
</protein>
<dbReference type="EMBL" id="BGPR01019261">
    <property type="protein sequence ID" value="GBN81425.1"/>
    <property type="molecule type" value="Genomic_DNA"/>
</dbReference>
<gene>
    <name evidence="1" type="ORF">AVEN_189809_1</name>
</gene>